<organism evidence="1 2">
    <name type="scientific">Actinomyces ruminis</name>
    <dbReference type="NCBI Taxonomy" id="1937003"/>
    <lineage>
        <taxon>Bacteria</taxon>
        <taxon>Bacillati</taxon>
        <taxon>Actinomycetota</taxon>
        <taxon>Actinomycetes</taxon>
        <taxon>Actinomycetales</taxon>
        <taxon>Actinomycetaceae</taxon>
        <taxon>Actinomyces</taxon>
    </lineage>
</organism>
<gene>
    <name evidence="1" type="ORF">BW737_002170</name>
</gene>
<proteinExistence type="predicted"/>
<name>A0ABX4MDT8_9ACTO</name>
<evidence type="ECO:0000313" key="2">
    <source>
        <dbReference type="Proteomes" id="UP000194577"/>
    </source>
</evidence>
<dbReference type="Proteomes" id="UP000194577">
    <property type="component" value="Unassembled WGS sequence"/>
</dbReference>
<dbReference type="EMBL" id="MTPX02000015">
    <property type="protein sequence ID" value="PHP53506.1"/>
    <property type="molecule type" value="Genomic_DNA"/>
</dbReference>
<evidence type="ECO:0000313" key="1">
    <source>
        <dbReference type="EMBL" id="PHP53506.1"/>
    </source>
</evidence>
<protein>
    <submittedName>
        <fullName evidence="1">Uncharacterized protein</fullName>
    </submittedName>
</protein>
<sequence>MLAGLAIATLALLATITTGLVHGSADMISAGVIGLHVTISWALTPWVTARTTTPTHTAKETSCA</sequence>
<reference evidence="1 2" key="1">
    <citation type="submission" date="2017-10" db="EMBL/GenBank/DDBJ databases">
        <title>Draft genome sequence of cellulolytic Actinomyces sp CtC72 isolated from cattle rumen fluid.</title>
        <authorList>
            <person name="Joshi A.J."/>
            <person name="Vasudevan G."/>
            <person name="Lanjekar V.B."/>
            <person name="Hivarkar S."/>
            <person name="Engineer A."/>
            <person name="Pore S.D."/>
            <person name="Dhakephalkar P.K."/>
            <person name="Dagar S."/>
        </authorList>
    </citation>
    <scope>NUCLEOTIDE SEQUENCE [LARGE SCALE GENOMIC DNA]</scope>
    <source>
        <strain evidence="2">CtC72</strain>
    </source>
</reference>
<comment type="caution">
    <text evidence="1">The sequence shown here is derived from an EMBL/GenBank/DDBJ whole genome shotgun (WGS) entry which is preliminary data.</text>
</comment>
<accession>A0ABX4MDT8</accession>
<keyword evidence="2" id="KW-1185">Reference proteome</keyword>